<dbReference type="AlphaFoldDB" id="A0A9D2SCR8"/>
<name>A0A9D2SCR8_9FIRM</name>
<dbReference type="GO" id="GO:0003677">
    <property type="term" value="F:DNA binding"/>
    <property type="evidence" value="ECO:0007669"/>
    <property type="project" value="InterPro"/>
</dbReference>
<dbReference type="CDD" id="cd18032">
    <property type="entry name" value="DEXHc_RE_I_III_res"/>
    <property type="match status" value="1"/>
</dbReference>
<dbReference type="CDD" id="cd18799">
    <property type="entry name" value="SF2_C_EcoAI-like"/>
    <property type="match status" value="1"/>
</dbReference>
<dbReference type="SMART" id="SM00490">
    <property type="entry name" value="HELICc"/>
    <property type="match status" value="1"/>
</dbReference>
<dbReference type="GO" id="GO:0004386">
    <property type="term" value="F:helicase activity"/>
    <property type="evidence" value="ECO:0007669"/>
    <property type="project" value="UniProtKB-KW"/>
</dbReference>
<dbReference type="GO" id="GO:0016787">
    <property type="term" value="F:hydrolase activity"/>
    <property type="evidence" value="ECO:0007669"/>
    <property type="project" value="InterPro"/>
</dbReference>
<dbReference type="Gene3D" id="3.40.50.300">
    <property type="entry name" value="P-loop containing nucleotide triphosphate hydrolases"/>
    <property type="match status" value="2"/>
</dbReference>
<dbReference type="Proteomes" id="UP000886883">
    <property type="component" value="Unassembled WGS sequence"/>
</dbReference>
<dbReference type="Pfam" id="PF04851">
    <property type="entry name" value="ResIII"/>
    <property type="match status" value="1"/>
</dbReference>
<comment type="caution">
    <text evidence="3">The sequence shown here is derived from an EMBL/GenBank/DDBJ whole genome shotgun (WGS) entry which is preliminary data.</text>
</comment>
<dbReference type="PANTHER" id="PTHR47396:SF1">
    <property type="entry name" value="ATP-DEPENDENT HELICASE IRC3-RELATED"/>
    <property type="match status" value="1"/>
</dbReference>
<reference evidence="3" key="2">
    <citation type="submission" date="2021-04" db="EMBL/GenBank/DDBJ databases">
        <authorList>
            <person name="Gilroy R."/>
        </authorList>
    </citation>
    <scope>NUCLEOTIDE SEQUENCE</scope>
    <source>
        <strain evidence="3">USAMLcec3-2134</strain>
    </source>
</reference>
<dbReference type="Pfam" id="PF00271">
    <property type="entry name" value="Helicase_C"/>
    <property type="match status" value="1"/>
</dbReference>
<dbReference type="SMART" id="SM00487">
    <property type="entry name" value="DEXDc"/>
    <property type="match status" value="1"/>
</dbReference>
<dbReference type="EMBL" id="DWXE01000006">
    <property type="protein sequence ID" value="HJB90263.1"/>
    <property type="molecule type" value="Genomic_DNA"/>
</dbReference>
<dbReference type="InterPro" id="IPR014001">
    <property type="entry name" value="Helicase_ATP-bd"/>
</dbReference>
<dbReference type="InterPro" id="IPR006935">
    <property type="entry name" value="Helicase/UvrB_N"/>
</dbReference>
<evidence type="ECO:0000259" key="2">
    <source>
        <dbReference type="PROSITE" id="PS51194"/>
    </source>
</evidence>
<evidence type="ECO:0000313" key="4">
    <source>
        <dbReference type="Proteomes" id="UP000886883"/>
    </source>
</evidence>
<dbReference type="PROSITE" id="PS51194">
    <property type="entry name" value="HELICASE_CTER"/>
    <property type="match status" value="1"/>
</dbReference>
<gene>
    <name evidence="3" type="ORF">H9763_02220</name>
</gene>
<dbReference type="GO" id="GO:0005524">
    <property type="term" value="F:ATP binding"/>
    <property type="evidence" value="ECO:0007669"/>
    <property type="project" value="InterPro"/>
</dbReference>
<reference evidence="3" key="1">
    <citation type="journal article" date="2021" name="PeerJ">
        <title>Extensive microbial diversity within the chicken gut microbiome revealed by metagenomics and culture.</title>
        <authorList>
            <person name="Gilroy R."/>
            <person name="Ravi A."/>
            <person name="Getino M."/>
            <person name="Pursley I."/>
            <person name="Horton D.L."/>
            <person name="Alikhan N.F."/>
            <person name="Baker D."/>
            <person name="Gharbi K."/>
            <person name="Hall N."/>
            <person name="Watson M."/>
            <person name="Adriaenssens E.M."/>
            <person name="Foster-Nyarko E."/>
            <person name="Jarju S."/>
            <person name="Secka A."/>
            <person name="Antonio M."/>
            <person name="Oren A."/>
            <person name="Chaudhuri R.R."/>
            <person name="La Ragione R."/>
            <person name="Hildebrand F."/>
            <person name="Pallen M.J."/>
        </authorList>
    </citation>
    <scope>NUCLEOTIDE SEQUENCE</scope>
    <source>
        <strain evidence="3">USAMLcec3-2134</strain>
    </source>
</reference>
<dbReference type="InterPro" id="IPR001650">
    <property type="entry name" value="Helicase_C-like"/>
</dbReference>
<organism evidence="3 4">
    <name type="scientific">Candidatus Eisenbergiella merdigallinarum</name>
    <dbReference type="NCBI Taxonomy" id="2838552"/>
    <lineage>
        <taxon>Bacteria</taxon>
        <taxon>Bacillati</taxon>
        <taxon>Bacillota</taxon>
        <taxon>Clostridia</taxon>
        <taxon>Lachnospirales</taxon>
        <taxon>Lachnospiraceae</taxon>
        <taxon>Eisenbergiella</taxon>
    </lineage>
</organism>
<dbReference type="PROSITE" id="PS51192">
    <property type="entry name" value="HELICASE_ATP_BIND_1"/>
    <property type="match status" value="1"/>
</dbReference>
<evidence type="ECO:0000259" key="1">
    <source>
        <dbReference type="PROSITE" id="PS51192"/>
    </source>
</evidence>
<keyword evidence="3" id="KW-0347">Helicase</keyword>
<dbReference type="SUPFAM" id="SSF52540">
    <property type="entry name" value="P-loop containing nucleoside triphosphate hydrolases"/>
    <property type="match status" value="1"/>
</dbReference>
<feature type="domain" description="Helicase C-terminal" evidence="2">
    <location>
        <begin position="214"/>
        <end position="381"/>
    </location>
</feature>
<keyword evidence="3" id="KW-0067">ATP-binding</keyword>
<feature type="domain" description="Helicase ATP-binding" evidence="1">
    <location>
        <begin position="17"/>
        <end position="170"/>
    </location>
</feature>
<dbReference type="GO" id="GO:0005829">
    <property type="term" value="C:cytosol"/>
    <property type="evidence" value="ECO:0007669"/>
    <property type="project" value="TreeGrafter"/>
</dbReference>
<proteinExistence type="predicted"/>
<dbReference type="PANTHER" id="PTHR47396">
    <property type="entry name" value="TYPE I RESTRICTION ENZYME ECOKI R PROTEIN"/>
    <property type="match status" value="1"/>
</dbReference>
<accession>A0A9D2SCR8</accession>
<evidence type="ECO:0000313" key="3">
    <source>
        <dbReference type="EMBL" id="HJB90263.1"/>
    </source>
</evidence>
<dbReference type="InterPro" id="IPR027417">
    <property type="entry name" value="P-loop_NTPase"/>
</dbReference>
<dbReference type="InterPro" id="IPR050742">
    <property type="entry name" value="Helicase_Restrict-Modif_Enz"/>
</dbReference>
<protein>
    <submittedName>
        <fullName evidence="3">DEAD/DEAH box helicase</fullName>
    </submittedName>
</protein>
<keyword evidence="3" id="KW-0547">Nucleotide-binding</keyword>
<sequence length="526" mass="58796">MFELRPYQAEAKQAILAAWDEGYRKTLLVLPTGCGKTVVFSSVTENQVNKGHRVLIMAHRGELLDQAADKLKEASGLDSVLEKAESTSLGSFLPVTVGSVQSLAQEKRLARFPNNYFQDIIVDEAHHCLSDSYKRVLDHFPNANILGVTATPDRGDMKNLGEFFDSKAYEYSMTEAIREGYLCPIKAQMIPLELDIADVGISSGDFSAGEIGHALEPYLHQIASEMANYCRGRKTVVFLPLIATSQKFCAMLNDAGLRAAEVNGNSDDRSEVLADFEAGKYDVLCNSMLLTEGWDCPSVNCIVVLRPTKIRSLYQQMVGRGMRLSPGKTELLLLDFLWMTERHDLCRPSALISKDEAIAKKIDERMVEDADGFDLIEAEEQAERDILAERESALAKQLAEMRGKKRKLVDPLQYALSIAAEDLTNYVPTFAWEMAPPSEKQIAFLERRGIFADSVRNAGLASLLIDRLQRRQQMGLATPKQIRCLERYGFRQVGTWAFEDASSLISRLADNSWRVPYGMTPALYRP</sequence>
<keyword evidence="3" id="KW-0378">Hydrolase</keyword>